<dbReference type="Pfam" id="PF04717">
    <property type="entry name" value="Phage_base_V"/>
    <property type="match status" value="1"/>
</dbReference>
<dbReference type="InterPro" id="IPR017847">
    <property type="entry name" value="T6SS_RhsGE_Vgr_subset"/>
</dbReference>
<evidence type="ECO:0000313" key="6">
    <source>
        <dbReference type="EMBL" id="OXC80449.1"/>
    </source>
</evidence>
<feature type="domain" description="Gp5/Type VI secretion system Vgr protein OB-fold" evidence="3">
    <location>
        <begin position="434"/>
        <end position="498"/>
    </location>
</feature>
<dbReference type="RefSeq" id="WP_089158934.1">
    <property type="nucleotide sequence ID" value="NZ_MTHB01000014.1"/>
</dbReference>
<dbReference type="OrthoDB" id="1907165at2"/>
<comment type="similarity">
    <text evidence="1">Belongs to the VgrG protein family.</text>
</comment>
<evidence type="ECO:0000313" key="7">
    <source>
        <dbReference type="Proteomes" id="UP000214720"/>
    </source>
</evidence>
<dbReference type="EMBL" id="MTHB01000014">
    <property type="protein sequence ID" value="OXC80449.1"/>
    <property type="molecule type" value="Genomic_DNA"/>
</dbReference>
<dbReference type="SUPFAM" id="SSF69255">
    <property type="entry name" value="gp5 N-terminal domain-like"/>
    <property type="match status" value="1"/>
</dbReference>
<dbReference type="Pfam" id="PF05954">
    <property type="entry name" value="Phage_GPD"/>
    <property type="match status" value="1"/>
</dbReference>
<comment type="caution">
    <text evidence="6">The sequence shown here is derived from an EMBL/GenBank/DDBJ whole genome shotgun (WGS) entry which is preliminary data.</text>
</comment>
<dbReference type="Gene3D" id="2.30.110.50">
    <property type="match status" value="1"/>
</dbReference>
<dbReference type="InterPro" id="IPR028244">
    <property type="entry name" value="T6SS_Rhs_Vgr_dom"/>
</dbReference>
<name>A0A226XBF9_CABSO</name>
<gene>
    <name evidence="6" type="ORF">BSU04_01535</name>
</gene>
<dbReference type="Proteomes" id="UP000214720">
    <property type="component" value="Unassembled WGS sequence"/>
</dbReference>
<accession>A0A226XBF9</accession>
<feature type="compositionally biased region" description="Basic and acidic residues" evidence="2">
    <location>
        <begin position="245"/>
        <end position="254"/>
    </location>
</feature>
<reference evidence="7" key="1">
    <citation type="submission" date="2017-01" db="EMBL/GenBank/DDBJ databases">
        <title>Genome Analysis of Deinococcus marmoris KOPRI26562.</title>
        <authorList>
            <person name="Kim J.H."/>
            <person name="Oh H.-M."/>
        </authorList>
    </citation>
    <scope>NUCLEOTIDE SEQUENCE [LARGE SCALE GENOMIC DNA]</scope>
    <source>
        <strain evidence="7">PAMC 26633</strain>
    </source>
</reference>
<dbReference type="InterPro" id="IPR006533">
    <property type="entry name" value="T6SS_Vgr_RhsGE"/>
</dbReference>
<evidence type="ECO:0000259" key="3">
    <source>
        <dbReference type="Pfam" id="PF04717"/>
    </source>
</evidence>
<feature type="region of interest" description="Disordered" evidence="2">
    <location>
        <begin position="216"/>
        <end position="269"/>
    </location>
</feature>
<protein>
    <submittedName>
        <fullName evidence="6">VGR-related protein</fullName>
    </submittedName>
</protein>
<dbReference type="Gene3D" id="3.55.50.10">
    <property type="entry name" value="Baseplate protein-like domains"/>
    <property type="match status" value="1"/>
</dbReference>
<organism evidence="6 7">
    <name type="scientific">Caballeronia sordidicola</name>
    <name type="common">Burkholderia sordidicola</name>
    <dbReference type="NCBI Taxonomy" id="196367"/>
    <lineage>
        <taxon>Bacteria</taxon>
        <taxon>Pseudomonadati</taxon>
        <taxon>Pseudomonadota</taxon>
        <taxon>Betaproteobacteria</taxon>
        <taxon>Burkholderiales</taxon>
        <taxon>Burkholderiaceae</taxon>
        <taxon>Caballeronia</taxon>
    </lineage>
</organism>
<sequence>MGSNPLYDMLRIGNAQYNRLIKLDTPLGVDWLLPLLVRGISRLGRDYEFIVDVVTSRGSQIELKALLARAVTLWIRQTDGSYLPFHGYVHRFSRLGSDGPLTYYQLRFSSWLHFLRLRRDMRDWQEQSGEQILSDVFDQHPQAQGAYRFDLREPLPSYSNRVQWEYDDNFVHRSMEETGVFPRFEQAKDGKSHTLVVMDDLYFAPALDQQTVPFSHAGTNDETAGLSQWKEQQSVESAQLTTRTSDYKRPDLPKEISGSTKNQSDLPAQGEVYDYTGAYTWSAREQGEQRVITRTEEWESRAKRFYGTGSLRCAIPGRWFELTGHPVHDSGSQQDREFAIIEVKWTIQNNIQGADGSTDFPQSLSAEVEQIRSTQTRAGEAVRHPDGSEGFFLVEIEAQRRRVPFRSPFEHHKPVMQLQSGTIAGPGSEEIYTDELNRVKVLFAWNRRNDGDERASCWVRSAFPDAGSQRGGTFPLRKGDEVIVGFMEGDCDRPVILSRMHGGSTQPVWNTNGLLSGHRSKEYGGSGYNQIVMDDSTGQSRVHLYSTSSESHLHLGYLIQHTDNTRGAYLGSGFDLKSNAYGAIRAGQGLVVSTYPASVNQPLNVSQASGQLVSAETLVERMSEASVANQAETLQPGQDALKKFTDATQYGVSGSNGSSGRTAGGGTGSANGFSTPIMLMASPAGMALSTQQSAQITADQHVNIVSGQSTHVAAGKSLIVSVTEKISMFVQNAGMKLFAAKGKVEIQAKSDEMALTALKDLTITSVNGRLVLSAEKEVWIGAGGSYIKIGPNLIENGTAGQILEKCASWDKPGAASMRLPTPLTSVAKGCAWRSAAASADSASSIALD</sequence>
<dbReference type="InterPro" id="IPR006531">
    <property type="entry name" value="Gp5/Vgr_OB"/>
</dbReference>
<evidence type="ECO:0000259" key="4">
    <source>
        <dbReference type="Pfam" id="PF10106"/>
    </source>
</evidence>
<evidence type="ECO:0000256" key="2">
    <source>
        <dbReference type="SAM" id="MobiDB-lite"/>
    </source>
</evidence>
<feature type="domain" description="Putative type VI secretion system Rhs element associated Vgr" evidence="5">
    <location>
        <begin position="521"/>
        <end position="625"/>
    </location>
</feature>
<dbReference type="NCBIfam" id="TIGR01646">
    <property type="entry name" value="vgr_GE"/>
    <property type="match status" value="1"/>
</dbReference>
<dbReference type="SUPFAM" id="SSF69279">
    <property type="entry name" value="Phage tail proteins"/>
    <property type="match status" value="2"/>
</dbReference>
<dbReference type="InterPro" id="IPR018769">
    <property type="entry name" value="VgrG2_DUF2345"/>
</dbReference>
<feature type="compositionally biased region" description="Polar residues" evidence="2">
    <location>
        <begin position="216"/>
        <end position="244"/>
    </location>
</feature>
<feature type="compositionally biased region" description="Polar residues" evidence="2">
    <location>
        <begin position="257"/>
        <end position="266"/>
    </location>
</feature>
<dbReference type="Gene3D" id="4.10.220.110">
    <property type="match status" value="1"/>
</dbReference>
<dbReference type="Gene3D" id="2.40.50.230">
    <property type="entry name" value="Gp5 N-terminal domain"/>
    <property type="match status" value="1"/>
</dbReference>
<feature type="domain" description="DUF2345" evidence="4">
    <location>
        <begin position="666"/>
        <end position="815"/>
    </location>
</feature>
<dbReference type="Pfam" id="PF10106">
    <property type="entry name" value="DUF2345"/>
    <property type="match status" value="1"/>
</dbReference>
<dbReference type="AlphaFoldDB" id="A0A226XBF9"/>
<dbReference type="NCBIfam" id="TIGR03361">
    <property type="entry name" value="VI_Rhs_Vgr"/>
    <property type="match status" value="1"/>
</dbReference>
<evidence type="ECO:0000259" key="5">
    <source>
        <dbReference type="Pfam" id="PF13296"/>
    </source>
</evidence>
<evidence type="ECO:0000256" key="1">
    <source>
        <dbReference type="ARBA" id="ARBA00005558"/>
    </source>
</evidence>
<dbReference type="Pfam" id="PF13296">
    <property type="entry name" value="T6SS_Vgr"/>
    <property type="match status" value="1"/>
</dbReference>
<dbReference type="InterPro" id="IPR037026">
    <property type="entry name" value="Vgr_OB-fold_dom_sf"/>
</dbReference>
<proteinExistence type="inferred from homology"/>